<dbReference type="InterPro" id="IPR021109">
    <property type="entry name" value="Peptidase_aspartic_dom_sf"/>
</dbReference>
<evidence type="ECO:0000313" key="2">
    <source>
        <dbReference type="EMBL" id="TVU11527.1"/>
    </source>
</evidence>
<dbReference type="Proteomes" id="UP000324897">
    <property type="component" value="Chromosome 3"/>
</dbReference>
<dbReference type="InterPro" id="IPR001461">
    <property type="entry name" value="Aspartic_peptidase_A1"/>
</dbReference>
<gene>
    <name evidence="2" type="ORF">EJB05_45119</name>
</gene>
<evidence type="ECO:0000313" key="3">
    <source>
        <dbReference type="Proteomes" id="UP000324897"/>
    </source>
</evidence>
<dbReference type="OrthoDB" id="2747330at2759"/>
<dbReference type="Gene3D" id="2.40.70.10">
    <property type="entry name" value="Acid Proteases"/>
    <property type="match status" value="2"/>
</dbReference>
<dbReference type="EMBL" id="RWGY01000039">
    <property type="protein sequence ID" value="TVU11527.1"/>
    <property type="molecule type" value="Genomic_DNA"/>
</dbReference>
<name>A0A5J9TK32_9POAL</name>
<proteinExistence type="predicted"/>
<accession>A0A5J9TK32</accession>
<sequence>MSFTFLKPQIYTAPSDQFRKQMARYQVAPPHRVLDTCYNFTGLPGFEMMYIPDGPFSIGCLAFAAMPEEFPFSVIGNMAQQTVEVVYDVRGGKVGFIKGSC</sequence>
<dbReference type="SUPFAM" id="SSF50630">
    <property type="entry name" value="Acid proteases"/>
    <property type="match status" value="1"/>
</dbReference>
<dbReference type="Gramene" id="TVU11527">
    <property type="protein sequence ID" value="TVU11527"/>
    <property type="gene ID" value="EJB05_45119"/>
</dbReference>
<feature type="domain" description="Xylanase inhibitor C-terminal" evidence="1">
    <location>
        <begin position="58"/>
        <end position="96"/>
    </location>
</feature>
<organism evidence="2 3">
    <name type="scientific">Eragrostis curvula</name>
    <name type="common">weeping love grass</name>
    <dbReference type="NCBI Taxonomy" id="38414"/>
    <lineage>
        <taxon>Eukaryota</taxon>
        <taxon>Viridiplantae</taxon>
        <taxon>Streptophyta</taxon>
        <taxon>Embryophyta</taxon>
        <taxon>Tracheophyta</taxon>
        <taxon>Spermatophyta</taxon>
        <taxon>Magnoliopsida</taxon>
        <taxon>Liliopsida</taxon>
        <taxon>Poales</taxon>
        <taxon>Poaceae</taxon>
        <taxon>PACMAD clade</taxon>
        <taxon>Chloridoideae</taxon>
        <taxon>Eragrostideae</taxon>
        <taxon>Eragrostidinae</taxon>
        <taxon>Eragrostis</taxon>
    </lineage>
</organism>
<feature type="non-terminal residue" evidence="2">
    <location>
        <position position="1"/>
    </location>
</feature>
<dbReference type="AlphaFoldDB" id="A0A5J9TK32"/>
<reference evidence="2 3" key="1">
    <citation type="journal article" date="2019" name="Sci. Rep.">
        <title>A high-quality genome of Eragrostis curvula grass provides insights into Poaceae evolution and supports new strategies to enhance forage quality.</title>
        <authorList>
            <person name="Carballo J."/>
            <person name="Santos B.A.C.M."/>
            <person name="Zappacosta D."/>
            <person name="Garbus I."/>
            <person name="Selva J.P."/>
            <person name="Gallo C.A."/>
            <person name="Diaz A."/>
            <person name="Albertini E."/>
            <person name="Caccamo M."/>
            <person name="Echenique V."/>
        </authorList>
    </citation>
    <scope>NUCLEOTIDE SEQUENCE [LARGE SCALE GENOMIC DNA]</scope>
    <source>
        <strain evidence="3">cv. Victoria</strain>
        <tissue evidence="2">Leaf</tissue>
    </source>
</reference>
<dbReference type="Pfam" id="PF14541">
    <property type="entry name" value="TAXi_C"/>
    <property type="match status" value="1"/>
</dbReference>
<dbReference type="PANTHER" id="PTHR13683">
    <property type="entry name" value="ASPARTYL PROTEASES"/>
    <property type="match status" value="1"/>
</dbReference>
<dbReference type="GO" id="GO:0004190">
    <property type="term" value="F:aspartic-type endopeptidase activity"/>
    <property type="evidence" value="ECO:0007669"/>
    <property type="project" value="InterPro"/>
</dbReference>
<comment type="caution">
    <text evidence="2">The sequence shown here is derived from an EMBL/GenBank/DDBJ whole genome shotgun (WGS) entry which is preliminary data.</text>
</comment>
<protein>
    <recommendedName>
        <fullName evidence="1">Xylanase inhibitor C-terminal domain-containing protein</fullName>
    </recommendedName>
</protein>
<evidence type="ECO:0000259" key="1">
    <source>
        <dbReference type="Pfam" id="PF14541"/>
    </source>
</evidence>
<keyword evidence="3" id="KW-1185">Reference proteome</keyword>
<dbReference type="GO" id="GO:0006508">
    <property type="term" value="P:proteolysis"/>
    <property type="evidence" value="ECO:0007669"/>
    <property type="project" value="InterPro"/>
</dbReference>
<dbReference type="InterPro" id="IPR032799">
    <property type="entry name" value="TAXi_C"/>
</dbReference>
<dbReference type="PANTHER" id="PTHR13683:SF638">
    <property type="entry name" value="ASPARTIC PROTEINASE NEPENTHESIN-2"/>
    <property type="match status" value="1"/>
</dbReference>